<accession>A0A8X6WDU0</accession>
<protein>
    <submittedName>
        <fullName evidence="1">Uncharacterized protein</fullName>
    </submittedName>
</protein>
<dbReference type="EMBL" id="BMAU01021406">
    <property type="protein sequence ID" value="GFY33009.1"/>
    <property type="molecule type" value="Genomic_DNA"/>
</dbReference>
<dbReference type="AlphaFoldDB" id="A0A8X6WDU0"/>
<comment type="caution">
    <text evidence="1">The sequence shown here is derived from an EMBL/GenBank/DDBJ whole genome shotgun (WGS) entry which is preliminary data.</text>
</comment>
<name>A0A8X6WDU0_TRICX</name>
<evidence type="ECO:0000313" key="2">
    <source>
        <dbReference type="Proteomes" id="UP000887159"/>
    </source>
</evidence>
<organism evidence="1 2">
    <name type="scientific">Trichonephila clavipes</name>
    <name type="common">Golden silk orbweaver</name>
    <name type="synonym">Nephila clavipes</name>
    <dbReference type="NCBI Taxonomy" id="2585209"/>
    <lineage>
        <taxon>Eukaryota</taxon>
        <taxon>Metazoa</taxon>
        <taxon>Ecdysozoa</taxon>
        <taxon>Arthropoda</taxon>
        <taxon>Chelicerata</taxon>
        <taxon>Arachnida</taxon>
        <taxon>Araneae</taxon>
        <taxon>Araneomorphae</taxon>
        <taxon>Entelegynae</taxon>
        <taxon>Araneoidea</taxon>
        <taxon>Nephilidae</taxon>
        <taxon>Trichonephila</taxon>
    </lineage>
</organism>
<sequence length="94" mass="10257">MMFVGNRLRVALWGDVNIPLKLHSHQGCESLANRRLDLRRAASGQSSKGPVVESTDLNLVFGHTEATPNKLFFSSTPQIHSRTFLAVSPGLATV</sequence>
<dbReference type="Proteomes" id="UP000887159">
    <property type="component" value="Unassembled WGS sequence"/>
</dbReference>
<gene>
    <name evidence="1" type="ORF">TNCV_2877581</name>
</gene>
<reference evidence="1" key="1">
    <citation type="submission" date="2020-08" db="EMBL/GenBank/DDBJ databases">
        <title>Multicomponent nature underlies the extraordinary mechanical properties of spider dragline silk.</title>
        <authorList>
            <person name="Kono N."/>
            <person name="Nakamura H."/>
            <person name="Mori M."/>
            <person name="Yoshida Y."/>
            <person name="Ohtoshi R."/>
            <person name="Malay A.D."/>
            <person name="Moran D.A.P."/>
            <person name="Tomita M."/>
            <person name="Numata K."/>
            <person name="Arakawa K."/>
        </authorList>
    </citation>
    <scope>NUCLEOTIDE SEQUENCE</scope>
</reference>
<evidence type="ECO:0000313" key="1">
    <source>
        <dbReference type="EMBL" id="GFY33009.1"/>
    </source>
</evidence>
<keyword evidence="2" id="KW-1185">Reference proteome</keyword>
<proteinExistence type="predicted"/>